<proteinExistence type="predicted"/>
<keyword evidence="2" id="KW-1185">Reference proteome</keyword>
<dbReference type="eggNOG" id="KOG0065">
    <property type="taxonomic scope" value="Eukaryota"/>
</dbReference>
<accession>A0A0D3DUW8</accession>
<dbReference type="EnsemblPlants" id="Bo8g096200.1">
    <property type="protein sequence ID" value="Bo8g096200.1"/>
    <property type="gene ID" value="Bo8g096200"/>
</dbReference>
<sequence length="116" mass="13162">MVAASNGSEYFDIDVETGGKSFARPLNAETEEQDEEDLRWAAIRRLPSQRQGSHLATLHRSQTSGYADGNVVQTIDVRKLDRSDREMVVRQALATSDQDNYKLLSAIKKQLDRYLF</sequence>
<protein>
    <submittedName>
        <fullName evidence="1">Uncharacterized protein</fullName>
    </submittedName>
</protein>
<dbReference type="HOGENOM" id="CLU_2100297_0_0_1"/>
<dbReference type="Gramene" id="Bo8g096200.1">
    <property type="protein sequence ID" value="Bo8g096200.1"/>
    <property type="gene ID" value="Bo8g096200"/>
</dbReference>
<dbReference type="AlphaFoldDB" id="A0A0D3DUW8"/>
<evidence type="ECO:0000313" key="1">
    <source>
        <dbReference type="EnsemblPlants" id="Bo8g096200.1"/>
    </source>
</evidence>
<evidence type="ECO:0000313" key="2">
    <source>
        <dbReference type="Proteomes" id="UP000032141"/>
    </source>
</evidence>
<reference evidence="1" key="2">
    <citation type="submission" date="2015-03" db="UniProtKB">
        <authorList>
            <consortium name="EnsemblPlants"/>
        </authorList>
    </citation>
    <scope>IDENTIFICATION</scope>
</reference>
<name>A0A0D3DUW8_BRAOL</name>
<reference evidence="1 2" key="1">
    <citation type="journal article" date="2014" name="Genome Biol.">
        <title>Transcriptome and methylome profiling reveals relics of genome dominance in the mesopolyploid Brassica oleracea.</title>
        <authorList>
            <person name="Parkin I.A."/>
            <person name="Koh C."/>
            <person name="Tang H."/>
            <person name="Robinson S.J."/>
            <person name="Kagale S."/>
            <person name="Clarke W.E."/>
            <person name="Town C.D."/>
            <person name="Nixon J."/>
            <person name="Krishnakumar V."/>
            <person name="Bidwell S.L."/>
            <person name="Denoeud F."/>
            <person name="Belcram H."/>
            <person name="Links M.G."/>
            <person name="Just J."/>
            <person name="Clarke C."/>
            <person name="Bender T."/>
            <person name="Huebert T."/>
            <person name="Mason A.S."/>
            <person name="Pires J.C."/>
            <person name="Barker G."/>
            <person name="Moore J."/>
            <person name="Walley P.G."/>
            <person name="Manoli S."/>
            <person name="Batley J."/>
            <person name="Edwards D."/>
            <person name="Nelson M.N."/>
            <person name="Wang X."/>
            <person name="Paterson A.H."/>
            <person name="King G."/>
            <person name="Bancroft I."/>
            <person name="Chalhoub B."/>
            <person name="Sharpe A.G."/>
        </authorList>
    </citation>
    <scope>NUCLEOTIDE SEQUENCE</scope>
    <source>
        <strain evidence="1 2">cv. TO1000</strain>
    </source>
</reference>
<organism evidence="1 2">
    <name type="scientific">Brassica oleracea var. oleracea</name>
    <dbReference type="NCBI Taxonomy" id="109376"/>
    <lineage>
        <taxon>Eukaryota</taxon>
        <taxon>Viridiplantae</taxon>
        <taxon>Streptophyta</taxon>
        <taxon>Embryophyta</taxon>
        <taxon>Tracheophyta</taxon>
        <taxon>Spermatophyta</taxon>
        <taxon>Magnoliopsida</taxon>
        <taxon>eudicotyledons</taxon>
        <taxon>Gunneridae</taxon>
        <taxon>Pentapetalae</taxon>
        <taxon>rosids</taxon>
        <taxon>malvids</taxon>
        <taxon>Brassicales</taxon>
        <taxon>Brassicaceae</taxon>
        <taxon>Brassiceae</taxon>
        <taxon>Brassica</taxon>
    </lineage>
</organism>
<dbReference type="STRING" id="109376.A0A0D3DUW8"/>
<dbReference type="Proteomes" id="UP000032141">
    <property type="component" value="Chromosome C8"/>
</dbReference>